<dbReference type="EMBL" id="MNPL01011605">
    <property type="protein sequence ID" value="OQR72515.1"/>
    <property type="molecule type" value="Genomic_DNA"/>
</dbReference>
<feature type="domain" description="EF-hand" evidence="4">
    <location>
        <begin position="117"/>
        <end position="152"/>
    </location>
</feature>
<dbReference type="InterPro" id="IPR011992">
    <property type="entry name" value="EF-hand-dom_pair"/>
</dbReference>
<evidence type="ECO:0000256" key="3">
    <source>
        <dbReference type="ARBA" id="ARBA00022837"/>
    </source>
</evidence>
<protein>
    <submittedName>
        <fullName evidence="5">Calcyphosin protein-like</fullName>
    </submittedName>
</protein>
<dbReference type="InterPro" id="IPR018247">
    <property type="entry name" value="EF_Hand_1_Ca_BS"/>
</dbReference>
<dbReference type="FunCoup" id="A0A1V9XG39">
    <property type="interactions" value="15"/>
</dbReference>
<dbReference type="SUPFAM" id="SSF47473">
    <property type="entry name" value="EF-hand"/>
    <property type="match status" value="1"/>
</dbReference>
<proteinExistence type="predicted"/>
<keyword evidence="2" id="KW-0677">Repeat</keyword>
<name>A0A1V9XG39_9ACAR</name>
<dbReference type="Proteomes" id="UP000192247">
    <property type="component" value="Unassembled WGS sequence"/>
</dbReference>
<dbReference type="AlphaFoldDB" id="A0A1V9XG39"/>
<sequence length="214" mass="24489">MPRPLTAQSNNELQMRLRAQNQLPQAKDVLEKIRLLCLQRGAGGILGLGRMFRRMDDNNSGDLSREEFSKGLDDTGLREQLSGDEVRELFDIFDSDHSGAINFNEFIRKIRPPLNATRISIIKKAFQKMDNTGDGVVTYEDIKGTYNVKAHPDFQNGTRTEREIITKFLNIFEQGGIQDGQVTWDEFLDYYSGVSASIDEDLYFDLVMRNAWKL</sequence>
<dbReference type="Pfam" id="PF13202">
    <property type="entry name" value="EF-hand_5"/>
    <property type="match status" value="1"/>
</dbReference>
<evidence type="ECO:0000313" key="6">
    <source>
        <dbReference type="Proteomes" id="UP000192247"/>
    </source>
</evidence>
<keyword evidence="6" id="KW-1185">Reference proteome</keyword>
<keyword evidence="1" id="KW-0479">Metal-binding</keyword>
<feature type="domain" description="EF-hand" evidence="4">
    <location>
        <begin position="81"/>
        <end position="116"/>
    </location>
</feature>
<feature type="domain" description="EF-hand" evidence="4">
    <location>
        <begin position="43"/>
        <end position="78"/>
    </location>
</feature>
<dbReference type="PANTHER" id="PTHR34524">
    <property type="entry name" value="CALCYPHOSIN"/>
    <property type="match status" value="1"/>
</dbReference>
<comment type="caution">
    <text evidence="5">The sequence shown here is derived from an EMBL/GenBank/DDBJ whole genome shotgun (WGS) entry which is preliminary data.</text>
</comment>
<gene>
    <name evidence="5" type="ORF">BIW11_03759</name>
</gene>
<organism evidence="5 6">
    <name type="scientific">Tropilaelaps mercedesae</name>
    <dbReference type="NCBI Taxonomy" id="418985"/>
    <lineage>
        <taxon>Eukaryota</taxon>
        <taxon>Metazoa</taxon>
        <taxon>Ecdysozoa</taxon>
        <taxon>Arthropoda</taxon>
        <taxon>Chelicerata</taxon>
        <taxon>Arachnida</taxon>
        <taxon>Acari</taxon>
        <taxon>Parasitiformes</taxon>
        <taxon>Mesostigmata</taxon>
        <taxon>Gamasina</taxon>
        <taxon>Dermanyssoidea</taxon>
        <taxon>Laelapidae</taxon>
        <taxon>Tropilaelaps</taxon>
    </lineage>
</organism>
<dbReference type="GO" id="GO:0005509">
    <property type="term" value="F:calcium ion binding"/>
    <property type="evidence" value="ECO:0007669"/>
    <property type="project" value="InterPro"/>
</dbReference>
<dbReference type="InterPro" id="IPR002048">
    <property type="entry name" value="EF_hand_dom"/>
</dbReference>
<dbReference type="Gene3D" id="1.10.238.10">
    <property type="entry name" value="EF-hand"/>
    <property type="match status" value="2"/>
</dbReference>
<evidence type="ECO:0000313" key="5">
    <source>
        <dbReference type="EMBL" id="OQR72515.1"/>
    </source>
</evidence>
<evidence type="ECO:0000256" key="2">
    <source>
        <dbReference type="ARBA" id="ARBA00022737"/>
    </source>
</evidence>
<reference evidence="5 6" key="1">
    <citation type="journal article" date="2017" name="Gigascience">
        <title>Draft genome of the honey bee ectoparasitic mite, Tropilaelaps mercedesae, is shaped by the parasitic life history.</title>
        <authorList>
            <person name="Dong X."/>
            <person name="Armstrong S.D."/>
            <person name="Xia D."/>
            <person name="Makepeace B.L."/>
            <person name="Darby A.C."/>
            <person name="Kadowaki T."/>
        </authorList>
    </citation>
    <scope>NUCLEOTIDE SEQUENCE [LARGE SCALE GENOMIC DNA]</scope>
    <source>
        <strain evidence="5">Wuxi-XJTLU</strain>
    </source>
</reference>
<dbReference type="Pfam" id="PF13499">
    <property type="entry name" value="EF-hand_7"/>
    <property type="match status" value="1"/>
</dbReference>
<accession>A0A1V9XG39</accession>
<dbReference type="PROSITE" id="PS50222">
    <property type="entry name" value="EF_HAND_2"/>
    <property type="match status" value="3"/>
</dbReference>
<dbReference type="InParanoid" id="A0A1V9XG39"/>
<dbReference type="InterPro" id="IPR051581">
    <property type="entry name" value="Ca-bind"/>
</dbReference>
<evidence type="ECO:0000256" key="1">
    <source>
        <dbReference type="ARBA" id="ARBA00022723"/>
    </source>
</evidence>
<evidence type="ECO:0000259" key="4">
    <source>
        <dbReference type="PROSITE" id="PS50222"/>
    </source>
</evidence>
<dbReference type="SMART" id="SM00054">
    <property type="entry name" value="EFh"/>
    <property type="match status" value="3"/>
</dbReference>
<dbReference type="STRING" id="418985.A0A1V9XG39"/>
<dbReference type="PANTHER" id="PTHR34524:SF6">
    <property type="entry name" value="CALCYPHOSINE LIKE"/>
    <property type="match status" value="1"/>
</dbReference>
<dbReference type="PROSITE" id="PS00018">
    <property type="entry name" value="EF_HAND_1"/>
    <property type="match status" value="2"/>
</dbReference>
<dbReference type="CDD" id="cd00051">
    <property type="entry name" value="EFh"/>
    <property type="match status" value="1"/>
</dbReference>
<dbReference type="OrthoDB" id="444540at2759"/>
<keyword evidence="3" id="KW-0106">Calcium</keyword>